<dbReference type="InterPro" id="IPR050100">
    <property type="entry name" value="TRAFAC_GTPase_members"/>
</dbReference>
<dbReference type="GO" id="GO:0005525">
    <property type="term" value="F:GTP binding"/>
    <property type="evidence" value="ECO:0007669"/>
    <property type="project" value="UniProtKB-KW"/>
</dbReference>
<evidence type="ECO:0000256" key="1">
    <source>
        <dbReference type="ARBA" id="ARBA00007249"/>
    </source>
</evidence>
<dbReference type="AlphaFoldDB" id="L8GZK1"/>
<dbReference type="STRING" id="1257118.L8GZK1"/>
<dbReference type="CDD" id="cd03693">
    <property type="entry name" value="EF1_alpha_II"/>
    <property type="match status" value="1"/>
</dbReference>
<comment type="similarity">
    <text evidence="1">Belongs to the TRAFAC class translation factor GTPase superfamily. Classic translation factor GTPase family. EF-Tu/EF-1A subfamily.</text>
</comment>
<dbReference type="InterPro" id="IPR027417">
    <property type="entry name" value="P-loop_NTPase"/>
</dbReference>
<evidence type="ECO:0000313" key="8">
    <source>
        <dbReference type="Proteomes" id="UP000011083"/>
    </source>
</evidence>
<name>L8GZK1_ACACF</name>
<sequence>GEFEAGISKNGQTREHALLAFTLGVKQMIVVCNKMDNVNWAENRYNEIQREVSGYLKKVGYNPKNIPFVPISGFHGDNMVDRTDKMPWYKGPTLLEALDDIKPPKRPMDKPLRVPLQDVYKIGGIGTVPVGRVETGVLKPGMVVTFAPVNVTTEVKSVEMHHEALPEAVPGDNVGFNVKNVSIKDIRRGNVAGDSKKDPPQETEDFTAQVIILNHPGQIHAGYAPVLDCHTAHIACKFKELLEKVDRRSGKKMEDNPKAVKSGDAAMVLLIPSKPLCVETFTDYPPLGRFAVRDMRQTVAVGVIKAVTRKDPKAGKVTASAKKAGKK</sequence>
<evidence type="ECO:0000256" key="4">
    <source>
        <dbReference type="ARBA" id="ARBA00022917"/>
    </source>
</evidence>
<keyword evidence="8" id="KW-1185">Reference proteome</keyword>
<evidence type="ECO:0000256" key="3">
    <source>
        <dbReference type="ARBA" id="ARBA00022768"/>
    </source>
</evidence>
<dbReference type="SUPFAM" id="SSF52540">
    <property type="entry name" value="P-loop containing nucleoside triphosphate hydrolases"/>
    <property type="match status" value="1"/>
</dbReference>
<dbReference type="RefSeq" id="XP_004340430.1">
    <property type="nucleotide sequence ID" value="XM_004340382.1"/>
</dbReference>
<dbReference type="PROSITE" id="PS51722">
    <property type="entry name" value="G_TR_2"/>
    <property type="match status" value="1"/>
</dbReference>
<dbReference type="KEGG" id="acan:ACA1_138040"/>
<feature type="domain" description="Tr-type G" evidence="6">
    <location>
        <begin position="1"/>
        <end position="108"/>
    </location>
</feature>
<dbReference type="InterPro" id="IPR009000">
    <property type="entry name" value="Transl_B-barrel_sf"/>
</dbReference>
<feature type="non-terminal residue" evidence="7">
    <location>
        <position position="1"/>
    </location>
</feature>
<dbReference type="Pfam" id="PF03144">
    <property type="entry name" value="GTP_EFTU_D2"/>
    <property type="match status" value="1"/>
</dbReference>
<dbReference type="GeneID" id="14919199"/>
<dbReference type="CDD" id="cd03705">
    <property type="entry name" value="EF1_alpha_III"/>
    <property type="match status" value="1"/>
</dbReference>
<evidence type="ECO:0000313" key="7">
    <source>
        <dbReference type="EMBL" id="ELR18402.1"/>
    </source>
</evidence>
<keyword evidence="2" id="KW-0547">Nucleotide-binding</keyword>
<evidence type="ECO:0000256" key="2">
    <source>
        <dbReference type="ARBA" id="ARBA00022741"/>
    </source>
</evidence>
<dbReference type="SUPFAM" id="SSF50465">
    <property type="entry name" value="EF-Tu/eEF-1alpha/eIF2-gamma C-terminal domain"/>
    <property type="match status" value="1"/>
</dbReference>
<accession>L8GZK1</accession>
<gene>
    <name evidence="7" type="ORF">ACA1_138040</name>
</gene>
<dbReference type="InterPro" id="IPR004161">
    <property type="entry name" value="EFTu-like_2"/>
</dbReference>
<keyword evidence="5" id="KW-0342">GTP-binding</keyword>
<dbReference type="OrthoDB" id="342024at2759"/>
<dbReference type="SUPFAM" id="SSF50447">
    <property type="entry name" value="Translation proteins"/>
    <property type="match status" value="1"/>
</dbReference>
<dbReference type="InterPro" id="IPR054696">
    <property type="entry name" value="GTP-eEF1A_C"/>
</dbReference>
<evidence type="ECO:0000256" key="5">
    <source>
        <dbReference type="ARBA" id="ARBA00023134"/>
    </source>
</evidence>
<organism evidence="7 8">
    <name type="scientific">Acanthamoeba castellanii (strain ATCC 30010 / Neff)</name>
    <dbReference type="NCBI Taxonomy" id="1257118"/>
    <lineage>
        <taxon>Eukaryota</taxon>
        <taxon>Amoebozoa</taxon>
        <taxon>Discosea</taxon>
        <taxon>Longamoebia</taxon>
        <taxon>Centramoebida</taxon>
        <taxon>Acanthamoebidae</taxon>
        <taxon>Acanthamoeba</taxon>
    </lineage>
</organism>
<dbReference type="Gene3D" id="2.40.30.10">
    <property type="entry name" value="Translation factors"/>
    <property type="match status" value="2"/>
</dbReference>
<dbReference type="EMBL" id="KB007956">
    <property type="protein sequence ID" value="ELR18402.1"/>
    <property type="molecule type" value="Genomic_DNA"/>
</dbReference>
<protein>
    <submittedName>
        <fullName evidence="7">Elongation factor 1alpha, somatic form, putative</fullName>
    </submittedName>
</protein>
<dbReference type="Gene3D" id="3.40.50.300">
    <property type="entry name" value="P-loop containing nucleotide triphosphate hydrolases"/>
    <property type="match status" value="1"/>
</dbReference>
<dbReference type="Proteomes" id="UP000011083">
    <property type="component" value="Unassembled WGS sequence"/>
</dbReference>
<dbReference type="FunFam" id="2.40.30.10:FF:000005">
    <property type="entry name" value="Elongation factor 1-alpha"/>
    <property type="match status" value="1"/>
</dbReference>
<dbReference type="GO" id="GO:0003746">
    <property type="term" value="F:translation elongation factor activity"/>
    <property type="evidence" value="ECO:0007669"/>
    <property type="project" value="UniProtKB-KW"/>
</dbReference>
<dbReference type="FunFam" id="2.40.30.10:FF:000168">
    <property type="entry name" value="Elongation factor 1-alpha 2"/>
    <property type="match status" value="1"/>
</dbReference>
<dbReference type="InterPro" id="IPR009001">
    <property type="entry name" value="Transl_elong_EF1A/Init_IF2_C"/>
</dbReference>
<proteinExistence type="inferred from homology"/>
<reference evidence="7 8" key="1">
    <citation type="journal article" date="2013" name="Genome Biol.">
        <title>Genome of Acanthamoeba castellanii highlights extensive lateral gene transfer and early evolution of tyrosine kinase signaling.</title>
        <authorList>
            <person name="Clarke M."/>
            <person name="Lohan A.J."/>
            <person name="Liu B."/>
            <person name="Lagkouvardos I."/>
            <person name="Roy S."/>
            <person name="Zafar N."/>
            <person name="Bertelli C."/>
            <person name="Schilde C."/>
            <person name="Kianianmomeni A."/>
            <person name="Burglin T.R."/>
            <person name="Frech C."/>
            <person name="Turcotte B."/>
            <person name="Kopec K.O."/>
            <person name="Synnott J.M."/>
            <person name="Choo C."/>
            <person name="Paponov I."/>
            <person name="Finkler A."/>
            <person name="Soon Heng Tan C."/>
            <person name="Hutchins A.P."/>
            <person name="Weinmeier T."/>
            <person name="Rattei T."/>
            <person name="Chu J.S."/>
            <person name="Gimenez G."/>
            <person name="Irimia M."/>
            <person name="Rigden D.J."/>
            <person name="Fitzpatrick D.A."/>
            <person name="Lorenzo-Morales J."/>
            <person name="Bateman A."/>
            <person name="Chiu C.H."/>
            <person name="Tang P."/>
            <person name="Hegemann P."/>
            <person name="Fromm H."/>
            <person name="Raoult D."/>
            <person name="Greub G."/>
            <person name="Miranda-Saavedra D."/>
            <person name="Chen N."/>
            <person name="Nash P."/>
            <person name="Ginger M.L."/>
            <person name="Horn M."/>
            <person name="Schaap P."/>
            <person name="Caler L."/>
            <person name="Loftus B."/>
        </authorList>
    </citation>
    <scope>NUCLEOTIDE SEQUENCE [LARGE SCALE GENOMIC DNA]</scope>
    <source>
        <strain evidence="7 8">Neff</strain>
    </source>
</reference>
<keyword evidence="4" id="KW-0648">Protein biosynthesis</keyword>
<evidence type="ECO:0000259" key="6">
    <source>
        <dbReference type="PROSITE" id="PS51722"/>
    </source>
</evidence>
<dbReference type="GO" id="GO:0003924">
    <property type="term" value="F:GTPase activity"/>
    <property type="evidence" value="ECO:0007669"/>
    <property type="project" value="InterPro"/>
</dbReference>
<dbReference type="OMA" id="DMRNTVA"/>
<dbReference type="Pfam" id="PF00009">
    <property type="entry name" value="GTP_EFTU"/>
    <property type="match status" value="1"/>
</dbReference>
<dbReference type="VEuPathDB" id="AmoebaDB:ACA1_138040"/>
<dbReference type="PANTHER" id="PTHR23115">
    <property type="entry name" value="TRANSLATION FACTOR"/>
    <property type="match status" value="1"/>
</dbReference>
<dbReference type="InterPro" id="IPR000795">
    <property type="entry name" value="T_Tr_GTP-bd_dom"/>
</dbReference>
<dbReference type="Pfam" id="PF22594">
    <property type="entry name" value="GTP-eEF1A_C"/>
    <property type="match status" value="1"/>
</dbReference>
<keyword evidence="3 7" id="KW-0251">Elongation factor</keyword>